<accession>A0A409W588</accession>
<evidence type="ECO:0000313" key="3">
    <source>
        <dbReference type="EMBL" id="PPQ73652.1"/>
    </source>
</evidence>
<gene>
    <name evidence="3" type="ORF">CVT26_010610</name>
</gene>
<dbReference type="AlphaFoldDB" id="A0A409W588"/>
<sequence>MSQPSAAATFTFSLPSPSRYGPRIGSILYRRPGVSSEPIQIQTPGLLTATSRGVVPHLSRDNHRATSAIRWVNVPFETFLEHNPPLPTLQPGPNPLHTFLGFTPGKHLLSMSARDPYDGREMPANSVNHVSVYSLRGVRKLSPSDWRSYVQACQPDVVFALSDTPFTDPPYSQKRMTKSIDRSATWLSTILKPKEGEHPPNVFVHMAGGTSLAARKAFSDSLVERLYGPEADAVAPLVTLDEGVTGYSVDLVPLRQSLEAEERKNPRTSSPSDLNPVIPSHTEQIIPLLKSSFASVPETKPRLVNSTESPHEILQYISSVGIDLFDAHWAQRAADIGVALDFEFPVRHSSGDKRDIGHNLYDTRYALDLKPFADAFRGALADDSSSALPVCRCLACSPFHPATRIYHGYDTPEHSGLPARDPDSGPHYKPPHTRAYIHHLLHTHEMSAHTLLVMHNLEVLDAFFAGIRHVIAEHPERWTEEVEKFFRRYDSDTRVFTAAKESWKSVELARGKGRLAREKGKQEETTLGTVVETDD</sequence>
<dbReference type="EMBL" id="NHYE01005392">
    <property type="protein sequence ID" value="PPQ73652.1"/>
    <property type="molecule type" value="Genomic_DNA"/>
</dbReference>
<evidence type="ECO:0000259" key="2">
    <source>
        <dbReference type="Pfam" id="PF01702"/>
    </source>
</evidence>
<dbReference type="InterPro" id="IPR050852">
    <property type="entry name" value="Queuine_tRNA-ribosyltrfase"/>
</dbReference>
<dbReference type="InParanoid" id="A0A409W588"/>
<dbReference type="Pfam" id="PF01702">
    <property type="entry name" value="TGT"/>
    <property type="match status" value="3"/>
</dbReference>
<dbReference type="PANTHER" id="PTHR46064:SF1">
    <property type="entry name" value="QUEUINE TRNA-RIBOSYLTRANSFERASE ACCESSORY SUBUNIT 2"/>
    <property type="match status" value="1"/>
</dbReference>
<evidence type="ECO:0000256" key="1">
    <source>
        <dbReference type="SAM" id="MobiDB-lite"/>
    </source>
</evidence>
<dbReference type="InterPro" id="IPR002616">
    <property type="entry name" value="tRNA_ribo_trans-like"/>
</dbReference>
<dbReference type="InterPro" id="IPR036511">
    <property type="entry name" value="TGT-like_sf"/>
</dbReference>
<keyword evidence="4" id="KW-1185">Reference proteome</keyword>
<feature type="domain" description="tRNA-guanine(15) transglycosylase-like" evidence="2">
    <location>
        <begin position="282"/>
        <end position="410"/>
    </location>
</feature>
<dbReference type="PANTHER" id="PTHR46064">
    <property type="entry name" value="QUEUINE TRNA-RIBOSYLTRANSFERASE ACCESSORY SUBUNIT 2"/>
    <property type="match status" value="1"/>
</dbReference>
<evidence type="ECO:0000313" key="4">
    <source>
        <dbReference type="Proteomes" id="UP000284706"/>
    </source>
</evidence>
<dbReference type="SUPFAM" id="SSF51713">
    <property type="entry name" value="tRNA-guanine transglycosylase"/>
    <property type="match status" value="1"/>
</dbReference>
<proteinExistence type="predicted"/>
<dbReference type="Proteomes" id="UP000284706">
    <property type="component" value="Unassembled WGS sequence"/>
</dbReference>
<feature type="region of interest" description="Disordered" evidence="1">
    <location>
        <begin position="258"/>
        <end position="278"/>
    </location>
</feature>
<dbReference type="FunCoup" id="A0A409W588">
    <property type="interactions" value="359"/>
</dbReference>
<feature type="domain" description="tRNA-guanine(15) transglycosylase-like" evidence="2">
    <location>
        <begin position="432"/>
        <end position="490"/>
    </location>
</feature>
<feature type="domain" description="tRNA-guanine(15) transglycosylase-like" evidence="2">
    <location>
        <begin position="40"/>
        <end position="225"/>
    </location>
</feature>
<dbReference type="STRING" id="231916.A0A409W588"/>
<reference evidence="3 4" key="1">
    <citation type="journal article" date="2018" name="Evol. Lett.">
        <title>Horizontal gene cluster transfer increased hallucinogenic mushroom diversity.</title>
        <authorList>
            <person name="Reynolds H.T."/>
            <person name="Vijayakumar V."/>
            <person name="Gluck-Thaler E."/>
            <person name="Korotkin H.B."/>
            <person name="Matheny P.B."/>
            <person name="Slot J.C."/>
        </authorList>
    </citation>
    <scope>NUCLEOTIDE SEQUENCE [LARGE SCALE GENOMIC DNA]</scope>
    <source>
        <strain evidence="3 4">SRW20</strain>
    </source>
</reference>
<protein>
    <recommendedName>
        <fullName evidence="2">tRNA-guanine(15) transglycosylase-like domain-containing protein</fullName>
    </recommendedName>
</protein>
<comment type="caution">
    <text evidence="3">The sequence shown here is derived from an EMBL/GenBank/DDBJ whole genome shotgun (WGS) entry which is preliminary data.</text>
</comment>
<dbReference type="GO" id="GO:0006400">
    <property type="term" value="P:tRNA modification"/>
    <property type="evidence" value="ECO:0007669"/>
    <property type="project" value="InterPro"/>
</dbReference>
<organism evidence="3 4">
    <name type="scientific">Gymnopilus dilepis</name>
    <dbReference type="NCBI Taxonomy" id="231916"/>
    <lineage>
        <taxon>Eukaryota</taxon>
        <taxon>Fungi</taxon>
        <taxon>Dikarya</taxon>
        <taxon>Basidiomycota</taxon>
        <taxon>Agaricomycotina</taxon>
        <taxon>Agaricomycetes</taxon>
        <taxon>Agaricomycetidae</taxon>
        <taxon>Agaricales</taxon>
        <taxon>Agaricineae</taxon>
        <taxon>Hymenogastraceae</taxon>
        <taxon>Gymnopilus</taxon>
    </lineage>
</organism>
<name>A0A409W588_9AGAR</name>
<dbReference type="OrthoDB" id="27601at2759"/>
<dbReference type="Gene3D" id="3.20.20.105">
    <property type="entry name" value="Queuine tRNA-ribosyltransferase-like"/>
    <property type="match status" value="1"/>
</dbReference>
<feature type="region of interest" description="Disordered" evidence="1">
    <location>
        <begin position="411"/>
        <end position="430"/>
    </location>
</feature>